<organism evidence="1 2">
    <name type="scientific">Collinsella aerofaciens (strain ATCC 25986 / DSM 3979 / JCM 10188 / KCTC 3647 / NCTC 11838 / VPI 1003)</name>
    <dbReference type="NCBI Taxonomy" id="411903"/>
    <lineage>
        <taxon>Bacteria</taxon>
        <taxon>Bacillati</taxon>
        <taxon>Actinomycetota</taxon>
        <taxon>Coriobacteriia</taxon>
        <taxon>Coriobacteriales</taxon>
        <taxon>Coriobacteriaceae</taxon>
        <taxon>Collinsella</taxon>
    </lineage>
</organism>
<dbReference type="Proteomes" id="UP000464211">
    <property type="component" value="Plasmid putative_pCaero1"/>
</dbReference>
<reference evidence="1 2" key="1">
    <citation type="submission" date="2020-01" db="EMBL/GenBank/DDBJ databases">
        <title>Complete genome sequence of Collinsella aerofaciens JCM 10188(T).</title>
        <authorList>
            <person name="Tourlousse D.M."/>
            <person name="Sakamoto M."/>
            <person name="Miura T."/>
            <person name="Narita K."/>
            <person name="Ohashi A."/>
            <person name="Uchino Y."/>
            <person name="Yamazoe A."/>
            <person name="Kameyama K."/>
            <person name="Terauchi J."/>
            <person name="Ohkuma M."/>
            <person name="Kawasaki H."/>
            <person name="Sekiguchi Y."/>
        </authorList>
    </citation>
    <scope>NUCLEOTIDE SEQUENCE [LARGE SCALE GENOMIC DNA]</scope>
    <source>
        <strain evidence="1 2">JCM 10188</strain>
        <plasmid evidence="2">putative_pcaero1</plasmid>
    </source>
</reference>
<evidence type="ECO:0000313" key="1">
    <source>
        <dbReference type="EMBL" id="QIA34876.1"/>
    </source>
</evidence>
<keyword evidence="1" id="KW-0614">Plasmid</keyword>
<accession>A0A858BAD2</accession>
<name>A0A858BAD2_COLAA</name>
<evidence type="ECO:0000313" key="2">
    <source>
        <dbReference type="Proteomes" id="UP000464211"/>
    </source>
</evidence>
<dbReference type="EMBL" id="CP048434">
    <property type="protein sequence ID" value="QIA34876.1"/>
    <property type="molecule type" value="Genomic_DNA"/>
</dbReference>
<protein>
    <submittedName>
        <fullName evidence="1">Uncharacterized protein</fullName>
    </submittedName>
</protein>
<dbReference type="RefSeq" id="WP_040360148.1">
    <property type="nucleotide sequence ID" value="NZ_AAVN02000017.1"/>
</dbReference>
<geneLocation type="plasmid" evidence="2">
    <name>putative_pcaero1</name>
</geneLocation>
<dbReference type="GeneID" id="92850933"/>
<dbReference type="AlphaFoldDB" id="A0A858BAD2"/>
<proteinExistence type="predicted"/>
<sequence length="74" mass="8244">MLQSVFGFDGQIHLENQVSSQRFDLTTGEAKTVIPTAENMSAVFGKDGVETEIQVGQMRQTLGKPGFDWLFNKH</sequence>
<gene>
    <name evidence="1" type="ORF">GXM19_10940</name>
</gene>